<dbReference type="InterPro" id="IPR050327">
    <property type="entry name" value="Proton-linked_MCT"/>
</dbReference>
<evidence type="ECO:0000256" key="2">
    <source>
        <dbReference type="SAM" id="Phobius"/>
    </source>
</evidence>
<feature type="transmembrane region" description="Helical" evidence="2">
    <location>
        <begin position="310"/>
        <end position="328"/>
    </location>
</feature>
<keyword evidence="4" id="KW-1185">Reference proteome</keyword>
<dbReference type="InterPro" id="IPR011701">
    <property type="entry name" value="MFS"/>
</dbReference>
<feature type="transmembrane region" description="Helical" evidence="2">
    <location>
        <begin position="179"/>
        <end position="197"/>
    </location>
</feature>
<dbReference type="Proteomes" id="UP000324832">
    <property type="component" value="Unassembled WGS sequence"/>
</dbReference>
<feature type="transmembrane region" description="Helical" evidence="2">
    <location>
        <begin position="340"/>
        <end position="366"/>
    </location>
</feature>
<dbReference type="SUPFAM" id="SSF103473">
    <property type="entry name" value="MFS general substrate transporter"/>
    <property type="match status" value="1"/>
</dbReference>
<name>A0A5E4QBT5_9NEOP</name>
<protein>
    <recommendedName>
        <fullName evidence="5">Major facilitator superfamily (MFS) profile domain-containing protein</fullName>
    </recommendedName>
</protein>
<dbReference type="PANTHER" id="PTHR11360">
    <property type="entry name" value="MONOCARBOXYLATE TRANSPORTER"/>
    <property type="match status" value="1"/>
</dbReference>
<accession>A0A5E4QBT5</accession>
<evidence type="ECO:0008006" key="5">
    <source>
        <dbReference type="Google" id="ProtNLM"/>
    </source>
</evidence>
<evidence type="ECO:0000313" key="3">
    <source>
        <dbReference type="EMBL" id="VVC95196.1"/>
    </source>
</evidence>
<dbReference type="PANTHER" id="PTHR11360:SF309">
    <property type="entry name" value="MONOCARBOXYLATE TRANSPORTER 7-LIKE PROTEIN"/>
    <property type="match status" value="1"/>
</dbReference>
<feature type="transmembrane region" description="Helical" evidence="2">
    <location>
        <begin position="270"/>
        <end position="290"/>
    </location>
</feature>
<dbReference type="InterPro" id="IPR036259">
    <property type="entry name" value="MFS_trans_sf"/>
</dbReference>
<evidence type="ECO:0000313" key="4">
    <source>
        <dbReference type="Proteomes" id="UP000324832"/>
    </source>
</evidence>
<dbReference type="Gene3D" id="1.20.1250.20">
    <property type="entry name" value="MFS general substrate transporter like domains"/>
    <property type="match status" value="1"/>
</dbReference>
<feature type="region of interest" description="Disordered" evidence="1">
    <location>
        <begin position="211"/>
        <end position="251"/>
    </location>
</feature>
<dbReference type="GO" id="GO:0008028">
    <property type="term" value="F:monocarboxylic acid transmembrane transporter activity"/>
    <property type="evidence" value="ECO:0007669"/>
    <property type="project" value="TreeGrafter"/>
</dbReference>
<proteinExistence type="predicted"/>
<feature type="transmembrane region" description="Helical" evidence="2">
    <location>
        <begin position="386"/>
        <end position="406"/>
    </location>
</feature>
<feature type="transmembrane region" description="Helical" evidence="2">
    <location>
        <begin position="21"/>
        <end position="40"/>
    </location>
</feature>
<gene>
    <name evidence="3" type="ORF">LSINAPIS_LOCUS6971</name>
</gene>
<keyword evidence="2" id="KW-0472">Membrane</keyword>
<feature type="transmembrane region" description="Helical" evidence="2">
    <location>
        <begin position="60"/>
        <end position="79"/>
    </location>
</feature>
<keyword evidence="2" id="KW-0812">Transmembrane</keyword>
<evidence type="ECO:0000256" key="1">
    <source>
        <dbReference type="SAM" id="MobiDB-lite"/>
    </source>
</evidence>
<organism evidence="3 4">
    <name type="scientific">Leptidea sinapis</name>
    <dbReference type="NCBI Taxonomy" id="189913"/>
    <lineage>
        <taxon>Eukaryota</taxon>
        <taxon>Metazoa</taxon>
        <taxon>Ecdysozoa</taxon>
        <taxon>Arthropoda</taxon>
        <taxon>Hexapoda</taxon>
        <taxon>Insecta</taxon>
        <taxon>Pterygota</taxon>
        <taxon>Neoptera</taxon>
        <taxon>Endopterygota</taxon>
        <taxon>Lepidoptera</taxon>
        <taxon>Glossata</taxon>
        <taxon>Ditrysia</taxon>
        <taxon>Papilionoidea</taxon>
        <taxon>Pieridae</taxon>
        <taxon>Dismorphiinae</taxon>
        <taxon>Leptidea</taxon>
    </lineage>
</organism>
<feature type="transmembrane region" description="Helical" evidence="2">
    <location>
        <begin position="147"/>
        <end position="167"/>
    </location>
</feature>
<dbReference type="Pfam" id="PF07690">
    <property type="entry name" value="MFS_1"/>
    <property type="match status" value="1"/>
</dbReference>
<dbReference type="AlphaFoldDB" id="A0A5E4QBT5"/>
<feature type="compositionally biased region" description="Basic and acidic residues" evidence="1">
    <location>
        <begin position="211"/>
        <end position="224"/>
    </location>
</feature>
<sequence>MSEVNNLQRKSSNKYDPPDGSYGYMICLAFTVIMVILMGYHESYSTIFKDKFYDLEMDASIAVLKYVSALCIAVSGMFTSNLLKLMTIRKLGFIAVVLYSAGSFCTAFCRSIVILFIFQGVQNLGHGILFNLSFTILTQYFVKKRLFIISLAQSIVAAAGFAIRPLVKWTLNHYGCQGTLLMITAISLHNLAAVALMQPVAWHQKKVPENKEIDTNAPANEDRTRRARLPPGAASFESTTSSHRTKSPELSGRVREKLLNKVLDGDLRQFVISNACMGLSLCLYSDVIYFNMLSPALYYMGWNENLVAKALLLFTLGNIITRILFTVSTKWLTKVGSHELYVIGLLIAALSRLVVMGAARCSLIVLHPIVIADSVTPENFSRALGISMLSYGVVNVILGPSMSNFLDDRISLQEERTQKTTDTMSLRQIPL</sequence>
<dbReference type="EMBL" id="FZQP02002226">
    <property type="protein sequence ID" value="VVC95196.1"/>
    <property type="molecule type" value="Genomic_DNA"/>
</dbReference>
<reference evidence="3 4" key="1">
    <citation type="submission" date="2017-07" db="EMBL/GenBank/DDBJ databases">
        <authorList>
            <person name="Talla V."/>
            <person name="Backstrom N."/>
        </authorList>
    </citation>
    <scope>NUCLEOTIDE SEQUENCE [LARGE SCALE GENOMIC DNA]</scope>
</reference>
<keyword evidence="2" id="KW-1133">Transmembrane helix</keyword>
<feature type="transmembrane region" description="Helical" evidence="2">
    <location>
        <begin position="91"/>
        <end position="118"/>
    </location>
</feature>